<proteinExistence type="predicted"/>
<dbReference type="AlphaFoldDB" id="A0A0K9PIS5"/>
<evidence type="ECO:0000256" key="1">
    <source>
        <dbReference type="ARBA" id="ARBA00022837"/>
    </source>
</evidence>
<feature type="region of interest" description="Disordered" evidence="2">
    <location>
        <begin position="29"/>
        <end position="59"/>
    </location>
</feature>
<gene>
    <name evidence="4" type="ORF">ZOSMA_24G01390</name>
</gene>
<evidence type="ECO:0000313" key="5">
    <source>
        <dbReference type="Proteomes" id="UP000036987"/>
    </source>
</evidence>
<protein>
    <submittedName>
        <fullName evidence="4">Calcium-binding EF hand family protein</fullName>
    </submittedName>
</protein>
<dbReference type="PROSITE" id="PS00018">
    <property type="entry name" value="EF_HAND_1"/>
    <property type="match status" value="5"/>
</dbReference>
<feature type="domain" description="EF-hand" evidence="3">
    <location>
        <begin position="230"/>
        <end position="256"/>
    </location>
</feature>
<dbReference type="Gene3D" id="1.10.238.10">
    <property type="entry name" value="EF-hand"/>
    <property type="match status" value="3"/>
</dbReference>
<evidence type="ECO:0000259" key="3">
    <source>
        <dbReference type="PROSITE" id="PS50222"/>
    </source>
</evidence>
<evidence type="ECO:0000313" key="4">
    <source>
        <dbReference type="EMBL" id="KMZ68117.1"/>
    </source>
</evidence>
<feature type="domain" description="EF-hand" evidence="3">
    <location>
        <begin position="310"/>
        <end position="345"/>
    </location>
</feature>
<keyword evidence="5" id="KW-1185">Reference proteome</keyword>
<dbReference type="Pfam" id="PF13499">
    <property type="entry name" value="EF-hand_7"/>
    <property type="match status" value="1"/>
</dbReference>
<organism evidence="4 5">
    <name type="scientific">Zostera marina</name>
    <name type="common">Eelgrass</name>
    <dbReference type="NCBI Taxonomy" id="29655"/>
    <lineage>
        <taxon>Eukaryota</taxon>
        <taxon>Viridiplantae</taxon>
        <taxon>Streptophyta</taxon>
        <taxon>Embryophyta</taxon>
        <taxon>Tracheophyta</taxon>
        <taxon>Spermatophyta</taxon>
        <taxon>Magnoliopsida</taxon>
        <taxon>Liliopsida</taxon>
        <taxon>Zosteraceae</taxon>
        <taxon>Zostera</taxon>
    </lineage>
</organism>
<dbReference type="InterPro" id="IPR018247">
    <property type="entry name" value="EF_Hand_1_Ca_BS"/>
</dbReference>
<dbReference type="OMA" id="HELTQWN"/>
<reference evidence="5" key="1">
    <citation type="journal article" date="2016" name="Nature">
        <title>The genome of the seagrass Zostera marina reveals angiosperm adaptation to the sea.</title>
        <authorList>
            <person name="Olsen J.L."/>
            <person name="Rouze P."/>
            <person name="Verhelst B."/>
            <person name="Lin Y.-C."/>
            <person name="Bayer T."/>
            <person name="Collen J."/>
            <person name="Dattolo E."/>
            <person name="De Paoli E."/>
            <person name="Dittami S."/>
            <person name="Maumus F."/>
            <person name="Michel G."/>
            <person name="Kersting A."/>
            <person name="Lauritano C."/>
            <person name="Lohaus R."/>
            <person name="Toepel M."/>
            <person name="Tonon T."/>
            <person name="Vanneste K."/>
            <person name="Amirebrahimi M."/>
            <person name="Brakel J."/>
            <person name="Bostroem C."/>
            <person name="Chovatia M."/>
            <person name="Grimwood J."/>
            <person name="Jenkins J.W."/>
            <person name="Jueterbock A."/>
            <person name="Mraz A."/>
            <person name="Stam W.T."/>
            <person name="Tice H."/>
            <person name="Bornberg-Bauer E."/>
            <person name="Green P.J."/>
            <person name="Pearson G.A."/>
            <person name="Procaccini G."/>
            <person name="Duarte C.M."/>
            <person name="Schmutz J."/>
            <person name="Reusch T.B.H."/>
            <person name="Van de Peer Y."/>
        </authorList>
    </citation>
    <scope>NUCLEOTIDE SEQUENCE [LARGE SCALE GENOMIC DNA]</scope>
    <source>
        <strain evidence="5">cv. Finnish</strain>
    </source>
</reference>
<dbReference type="PANTHER" id="PTHR10827">
    <property type="entry name" value="RETICULOCALBIN"/>
    <property type="match status" value="1"/>
</dbReference>
<dbReference type="GO" id="GO:0005783">
    <property type="term" value="C:endoplasmic reticulum"/>
    <property type="evidence" value="ECO:0000318"/>
    <property type="project" value="GO_Central"/>
</dbReference>
<dbReference type="OrthoDB" id="293868at2759"/>
<dbReference type="PROSITE" id="PS50222">
    <property type="entry name" value="EF_HAND_2"/>
    <property type="match status" value="4"/>
</dbReference>
<keyword evidence="1" id="KW-0106">Calcium</keyword>
<comment type="caution">
    <text evidence="4">The sequence shown here is derived from an EMBL/GenBank/DDBJ whole genome shotgun (WGS) entry which is preliminary data.</text>
</comment>
<accession>A0A0K9PIS5</accession>
<dbReference type="FunFam" id="1.10.238.10:FF:000328">
    <property type="entry name" value="Calcium-binding EF hand family protein"/>
    <property type="match status" value="1"/>
</dbReference>
<dbReference type="InterPro" id="IPR011992">
    <property type="entry name" value="EF-hand-dom_pair"/>
</dbReference>
<dbReference type="SUPFAM" id="SSF47473">
    <property type="entry name" value="EF-hand"/>
    <property type="match status" value="2"/>
</dbReference>
<dbReference type="SMART" id="SM00054">
    <property type="entry name" value="EFh"/>
    <property type="match status" value="4"/>
</dbReference>
<dbReference type="EMBL" id="LFYR01000864">
    <property type="protein sequence ID" value="KMZ68117.1"/>
    <property type="molecule type" value="Genomic_DNA"/>
</dbReference>
<dbReference type="GO" id="GO:0005509">
    <property type="term" value="F:calcium ion binding"/>
    <property type="evidence" value="ECO:0000318"/>
    <property type="project" value="GO_Central"/>
</dbReference>
<dbReference type="Pfam" id="PF13833">
    <property type="entry name" value="EF-hand_8"/>
    <property type="match status" value="1"/>
</dbReference>
<dbReference type="PANTHER" id="PTHR10827:SF101">
    <property type="entry name" value="CALCIUM-BINDING EF HAND FAMILY PROTEIN"/>
    <property type="match status" value="1"/>
</dbReference>
<dbReference type="STRING" id="29655.A0A0K9PIS5"/>
<feature type="domain" description="EF-hand" evidence="3">
    <location>
        <begin position="271"/>
        <end position="306"/>
    </location>
</feature>
<dbReference type="Pfam" id="PF13202">
    <property type="entry name" value="EF-hand_5"/>
    <property type="match status" value="1"/>
</dbReference>
<evidence type="ECO:0000256" key="2">
    <source>
        <dbReference type="SAM" id="MobiDB-lite"/>
    </source>
</evidence>
<feature type="domain" description="EF-hand" evidence="3">
    <location>
        <begin position="188"/>
        <end position="217"/>
    </location>
</feature>
<sequence>MAKLTTPILIYATLTALFLLLLLRSTPQLPSSSYSPTRRHHRRLKLRSPSNSQHHHSIPFDPIVADIERHREDLYLTPPAPGHEASPEWEEFMDAEDYINDEKRFNMTDRLVLLFPSIDKNPRDGFLSVEELTEWNVAQTDKEILHRTERDLDAHDKNKDGFVSFEEYETPKWTPQVSGDAELGWWKKDHFNVSDADGNGLLNLAEFNDFLHPADSKNPNVIHWLCTEEIRERDRDKDGKLNFQEFFRGLFDSLKDYSEDSNASHHDSPDSSETSAKKLFSQIDRDNDGFLSADELKSILDNIHPSERFYAKQQADHMISQADSNKDGRLSLEEIVENPYVFYSAIFDDDDDYFHDEFR</sequence>
<feature type="compositionally biased region" description="Basic residues" evidence="2">
    <location>
        <begin position="37"/>
        <end position="46"/>
    </location>
</feature>
<name>A0A0K9PIS5_ZOSMR</name>
<dbReference type="Proteomes" id="UP000036987">
    <property type="component" value="Unassembled WGS sequence"/>
</dbReference>
<dbReference type="InterPro" id="IPR002048">
    <property type="entry name" value="EF_hand_dom"/>
</dbReference>